<dbReference type="GO" id="GO:0006915">
    <property type="term" value="P:apoptotic process"/>
    <property type="evidence" value="ECO:0007669"/>
    <property type="project" value="InterPro"/>
</dbReference>
<keyword evidence="5" id="KW-0496">Mitochondrion</keyword>
<keyword evidence="6" id="KW-0687">Ribonucleoprotein</keyword>
<dbReference type="PRINTS" id="PR01716">
    <property type="entry name" value="DEATHASSOCP3"/>
</dbReference>
<dbReference type="Pfam" id="PF10236">
    <property type="entry name" value="DAP3"/>
    <property type="match status" value="1"/>
</dbReference>
<evidence type="ECO:0000256" key="3">
    <source>
        <dbReference type="ARBA" id="ARBA00022946"/>
    </source>
</evidence>
<dbReference type="PANTHER" id="PTHR12810:SF0">
    <property type="entry name" value="SMALL RIBOSOMAL SUBUNIT PROTEIN MS29"/>
    <property type="match status" value="1"/>
</dbReference>
<dbReference type="SUPFAM" id="SSF52540">
    <property type="entry name" value="P-loop containing nucleoside triphosphate hydrolases"/>
    <property type="match status" value="1"/>
</dbReference>
<evidence type="ECO:0000313" key="10">
    <source>
        <dbReference type="Proteomes" id="UP000694553"/>
    </source>
</evidence>
<dbReference type="Proteomes" id="UP000694553">
    <property type="component" value="Unassembled WGS sequence"/>
</dbReference>
<dbReference type="Ensembl" id="ENSCMUT00000030662.1">
    <property type="protein sequence ID" value="ENSCMUP00000033447.1"/>
    <property type="gene ID" value="ENSCMUG00000014407.2"/>
</dbReference>
<evidence type="ECO:0000256" key="4">
    <source>
        <dbReference type="ARBA" id="ARBA00022980"/>
    </source>
</evidence>
<reference evidence="9" key="2">
    <citation type="submission" date="2025-08" db="UniProtKB">
        <authorList>
            <consortium name="Ensembl"/>
        </authorList>
    </citation>
    <scope>IDENTIFICATION</scope>
</reference>
<dbReference type="GO" id="GO:0003735">
    <property type="term" value="F:structural constituent of ribosome"/>
    <property type="evidence" value="ECO:0007669"/>
    <property type="project" value="TreeGrafter"/>
</dbReference>
<proteinExistence type="inferred from homology"/>
<accession>A0A8U7NEJ1</accession>
<comment type="similarity">
    <text evidence="2">Belongs to the mitochondrion-specific ribosomal protein mS29 family.</text>
</comment>
<feature type="region of interest" description="Disordered" evidence="8">
    <location>
        <begin position="414"/>
        <end position="461"/>
    </location>
</feature>
<organism evidence="9 10">
    <name type="scientific">Corvus moneduloides</name>
    <name type="common">New Caledonian crow</name>
    <dbReference type="NCBI Taxonomy" id="1196302"/>
    <lineage>
        <taxon>Eukaryota</taxon>
        <taxon>Metazoa</taxon>
        <taxon>Chordata</taxon>
        <taxon>Craniata</taxon>
        <taxon>Vertebrata</taxon>
        <taxon>Euteleostomi</taxon>
        <taxon>Archelosauria</taxon>
        <taxon>Archosauria</taxon>
        <taxon>Dinosauria</taxon>
        <taxon>Saurischia</taxon>
        <taxon>Theropoda</taxon>
        <taxon>Coelurosauria</taxon>
        <taxon>Aves</taxon>
        <taxon>Neognathae</taxon>
        <taxon>Neoaves</taxon>
        <taxon>Telluraves</taxon>
        <taxon>Australaves</taxon>
        <taxon>Passeriformes</taxon>
        <taxon>Corvoidea</taxon>
        <taxon>Corvidae</taxon>
        <taxon>Corvus</taxon>
    </lineage>
</organism>
<feature type="compositionally biased region" description="Basic residues" evidence="8">
    <location>
        <begin position="450"/>
        <end position="461"/>
    </location>
</feature>
<keyword evidence="4" id="KW-0689">Ribosomal protein</keyword>
<sequence length="461" mass="51826">MRSSLIPEIAKVNQLCFAQLQGTTNPAEAAVPPEELRKMLRSLRGLVCRSLKLDHGCALHTAARDGLSSVPTQDVPAVRPRAIFHTSESDPAKHTEQHEGCLYNIPLEEVKAVFPHGLPYRFQQQIQTFNEARVMVRRPALEILAYLKGSNFAHPAVRYVIYGERGTGKTMTLCHVVHYCSRQGWLVLHIPDAHLWVKNCKELLQSSYNKDRLDQPLQASVWLRNFKTSNERFLQEIKTQKKYMWGKRESTEEGRPLGEVVEQGLARVRSASDAVGVVLREIKQQSHRGSFRLLVAVDGVNALWGRTTLRKEDKSPVSPEELTLVHNLRKMVRNDWSGGAVVTSLSQTGSLFKHSSAYTPHELLGKEGFDALDPFVPIPVANYSPREFESCYGYYLERKWLQHEKGRCPGRGENRGCARPAVSEPAPPLPFPPSIPPSAPQCLSLSPSQRTRRTGRRSCSS</sequence>
<evidence type="ECO:0000256" key="2">
    <source>
        <dbReference type="ARBA" id="ARBA00009863"/>
    </source>
</evidence>
<reference evidence="9" key="3">
    <citation type="submission" date="2025-09" db="UniProtKB">
        <authorList>
            <consortium name="Ensembl"/>
        </authorList>
    </citation>
    <scope>IDENTIFICATION</scope>
</reference>
<dbReference type="PANTHER" id="PTHR12810">
    <property type="entry name" value="MITOCHONDRIAL 28S RIBOSOMAL PROTEIN S29"/>
    <property type="match status" value="1"/>
</dbReference>
<evidence type="ECO:0000313" key="9">
    <source>
        <dbReference type="Ensembl" id="ENSCMUP00000033447.1"/>
    </source>
</evidence>
<gene>
    <name evidence="9" type="primary">DAP3</name>
</gene>
<dbReference type="InterPro" id="IPR027417">
    <property type="entry name" value="P-loop_NTPase"/>
</dbReference>
<dbReference type="InterPro" id="IPR019368">
    <property type="entry name" value="Ribosomal_mS29"/>
</dbReference>
<evidence type="ECO:0000256" key="5">
    <source>
        <dbReference type="ARBA" id="ARBA00023128"/>
    </source>
</evidence>
<evidence type="ECO:0000256" key="8">
    <source>
        <dbReference type="SAM" id="MobiDB-lite"/>
    </source>
</evidence>
<evidence type="ECO:0000256" key="1">
    <source>
        <dbReference type="ARBA" id="ARBA00004173"/>
    </source>
</evidence>
<feature type="compositionally biased region" description="Pro residues" evidence="8">
    <location>
        <begin position="425"/>
        <end position="439"/>
    </location>
</feature>
<dbReference type="AlphaFoldDB" id="A0A8U7NEJ1"/>
<evidence type="ECO:0000256" key="7">
    <source>
        <dbReference type="ARBA" id="ARBA00035140"/>
    </source>
</evidence>
<evidence type="ECO:0000256" key="6">
    <source>
        <dbReference type="ARBA" id="ARBA00023274"/>
    </source>
</evidence>
<protein>
    <recommendedName>
        <fullName evidence="7">Small ribosomal subunit protein mS29</fullName>
    </recommendedName>
</protein>
<dbReference type="InterPro" id="IPR008092">
    <property type="entry name" value="Ribosomal_mS29_met"/>
</dbReference>
<dbReference type="GO" id="GO:0005763">
    <property type="term" value="C:mitochondrial small ribosomal subunit"/>
    <property type="evidence" value="ECO:0007669"/>
    <property type="project" value="TreeGrafter"/>
</dbReference>
<comment type="subcellular location">
    <subcellularLocation>
        <location evidence="1">Mitochondrion</location>
    </subcellularLocation>
</comment>
<name>A0A8U7NEJ1_CORMO</name>
<keyword evidence="10" id="KW-1185">Reference proteome</keyword>
<reference evidence="10" key="1">
    <citation type="submission" date="2019-10" db="EMBL/GenBank/DDBJ databases">
        <title>Corvus moneduloides (New Caledonian crow) genome, bCorMon1, primary haplotype.</title>
        <authorList>
            <person name="Rutz C."/>
            <person name="Fungtammasan C."/>
            <person name="Mountcastle J."/>
            <person name="Formenti G."/>
            <person name="Chow W."/>
            <person name="Howe K."/>
            <person name="Steele M.P."/>
            <person name="Fernandes J."/>
            <person name="Gilbert M.T.P."/>
            <person name="Fedrigo O."/>
            <person name="Jarvis E.D."/>
            <person name="Gemmell N."/>
        </authorList>
    </citation>
    <scope>NUCLEOTIDE SEQUENCE [LARGE SCALE GENOMIC DNA]</scope>
</reference>
<keyword evidence="3" id="KW-0809">Transit peptide</keyword>